<dbReference type="InterPro" id="IPR031660">
    <property type="entry name" value="TOPRIM_C"/>
</dbReference>
<evidence type="ECO:0000256" key="4">
    <source>
        <dbReference type="ARBA" id="ARBA00011080"/>
    </source>
</evidence>
<feature type="domain" description="Toprim" evidence="14">
    <location>
        <begin position="427"/>
        <end position="544"/>
    </location>
</feature>
<dbReference type="EMBL" id="MN740685">
    <property type="protein sequence ID" value="QHU07622.1"/>
    <property type="molecule type" value="Genomic_DNA"/>
</dbReference>
<dbReference type="GO" id="GO:0006265">
    <property type="term" value="P:DNA topological change"/>
    <property type="evidence" value="ECO:0007669"/>
    <property type="project" value="InterPro"/>
</dbReference>
<evidence type="ECO:0000259" key="14">
    <source>
        <dbReference type="PROSITE" id="PS50880"/>
    </source>
</evidence>
<dbReference type="InterPro" id="IPR002205">
    <property type="entry name" value="Topo_IIA_dom_A"/>
</dbReference>
<dbReference type="GO" id="GO:0000712">
    <property type="term" value="P:resolution of meiotic recombination intermediates"/>
    <property type="evidence" value="ECO:0007669"/>
    <property type="project" value="TreeGrafter"/>
</dbReference>
<keyword evidence="7" id="KW-0547">Nucleotide-binding</keyword>
<dbReference type="InterPro" id="IPR020568">
    <property type="entry name" value="Ribosomal_Su5_D2-typ_SF"/>
</dbReference>
<dbReference type="Pfam" id="PF16898">
    <property type="entry name" value="TOPRIM_C"/>
    <property type="match status" value="1"/>
</dbReference>
<protein>
    <recommendedName>
        <fullName evidence="5">DNA topoisomerase (ATP-hydrolyzing)</fullName>
        <ecNumber evidence="5">5.6.2.2</ecNumber>
    </recommendedName>
</protein>
<accession>A0A6C0JPF6</accession>
<dbReference type="GO" id="GO:0003918">
    <property type="term" value="F:DNA topoisomerase type II (double strand cut, ATP-hydrolyzing) activity"/>
    <property type="evidence" value="ECO:0007669"/>
    <property type="project" value="UniProtKB-EC"/>
</dbReference>
<evidence type="ECO:0000256" key="5">
    <source>
        <dbReference type="ARBA" id="ARBA00012895"/>
    </source>
</evidence>
<evidence type="ECO:0000256" key="6">
    <source>
        <dbReference type="ARBA" id="ARBA00022723"/>
    </source>
</evidence>
<keyword evidence="12" id="KW-0413">Isomerase</keyword>
<dbReference type="Gene3D" id="3.30.1360.40">
    <property type="match status" value="1"/>
</dbReference>
<dbReference type="SUPFAM" id="SSF56719">
    <property type="entry name" value="Type II DNA topoisomerase"/>
    <property type="match status" value="1"/>
</dbReference>
<dbReference type="InterPro" id="IPR013757">
    <property type="entry name" value="Topo_IIA_A_a_sf"/>
</dbReference>
<dbReference type="PROSITE" id="PS52040">
    <property type="entry name" value="TOPO_IIA"/>
    <property type="match status" value="1"/>
</dbReference>
<dbReference type="GO" id="GO:0005634">
    <property type="term" value="C:nucleus"/>
    <property type="evidence" value="ECO:0007669"/>
    <property type="project" value="TreeGrafter"/>
</dbReference>
<comment type="catalytic activity">
    <reaction evidence="1">
        <text>ATP-dependent breakage, passage and rejoining of double-stranded DNA.</text>
        <dbReference type="EC" id="5.6.2.2"/>
    </reaction>
</comment>
<keyword evidence="11" id="KW-0238">DNA-binding</keyword>
<name>A0A6C0JPF6_9ZZZZ</name>
<feature type="domain" description="Topo IIA-type catalytic" evidence="15">
    <location>
        <begin position="688"/>
        <end position="1104"/>
    </location>
</feature>
<dbReference type="SMART" id="SM00433">
    <property type="entry name" value="TOP2c"/>
    <property type="match status" value="1"/>
</dbReference>
<keyword evidence="8" id="KW-0067">ATP-binding</keyword>
<evidence type="ECO:0000256" key="10">
    <source>
        <dbReference type="ARBA" id="ARBA00023029"/>
    </source>
</evidence>
<reference evidence="16" key="1">
    <citation type="journal article" date="2020" name="Nature">
        <title>Giant virus diversity and host interactions through global metagenomics.</title>
        <authorList>
            <person name="Schulz F."/>
            <person name="Roux S."/>
            <person name="Paez-Espino D."/>
            <person name="Jungbluth S."/>
            <person name="Walsh D.A."/>
            <person name="Denef V.J."/>
            <person name="McMahon K.D."/>
            <person name="Konstantinidis K.T."/>
            <person name="Eloe-Fadrosh E.A."/>
            <person name="Kyrpides N.C."/>
            <person name="Woyke T."/>
        </authorList>
    </citation>
    <scope>NUCLEOTIDE SEQUENCE</scope>
    <source>
        <strain evidence="16">GVMAG-S-1041349-163</strain>
    </source>
</reference>
<dbReference type="InterPro" id="IPR006171">
    <property type="entry name" value="TOPRIM_dom"/>
</dbReference>
<dbReference type="GO" id="GO:0005524">
    <property type="term" value="F:ATP binding"/>
    <property type="evidence" value="ECO:0007669"/>
    <property type="project" value="UniProtKB-KW"/>
</dbReference>
<dbReference type="InterPro" id="IPR001241">
    <property type="entry name" value="Topo_IIA"/>
</dbReference>
<dbReference type="Pfam" id="PF00521">
    <property type="entry name" value="DNA_topoisoIV"/>
    <property type="match status" value="1"/>
</dbReference>
<proteinExistence type="inferred from homology"/>
<evidence type="ECO:0000256" key="8">
    <source>
        <dbReference type="ARBA" id="ARBA00022840"/>
    </source>
</evidence>
<dbReference type="InterPro" id="IPR013760">
    <property type="entry name" value="Topo_IIA-like_dom_sf"/>
</dbReference>
<organism evidence="16">
    <name type="scientific">viral metagenome</name>
    <dbReference type="NCBI Taxonomy" id="1070528"/>
    <lineage>
        <taxon>unclassified sequences</taxon>
        <taxon>metagenomes</taxon>
        <taxon>organismal metagenomes</taxon>
    </lineage>
</organism>
<dbReference type="FunFam" id="3.90.199.10:FF:000002">
    <property type="entry name" value="DNA topoisomerase 2"/>
    <property type="match status" value="1"/>
</dbReference>
<evidence type="ECO:0000259" key="15">
    <source>
        <dbReference type="PROSITE" id="PS52040"/>
    </source>
</evidence>
<evidence type="ECO:0000256" key="12">
    <source>
        <dbReference type="ARBA" id="ARBA00023235"/>
    </source>
</evidence>
<dbReference type="SUPFAM" id="SSF54211">
    <property type="entry name" value="Ribosomal protein S5 domain 2-like"/>
    <property type="match status" value="1"/>
</dbReference>
<dbReference type="Gene3D" id="3.90.199.10">
    <property type="entry name" value="Topoisomerase II, domain 5"/>
    <property type="match status" value="1"/>
</dbReference>
<evidence type="ECO:0000256" key="11">
    <source>
        <dbReference type="ARBA" id="ARBA00023125"/>
    </source>
</evidence>
<dbReference type="GO" id="GO:0000819">
    <property type="term" value="P:sister chromatid segregation"/>
    <property type="evidence" value="ECO:0007669"/>
    <property type="project" value="TreeGrafter"/>
</dbReference>
<dbReference type="Gene3D" id="3.30.230.10">
    <property type="match status" value="1"/>
</dbReference>
<dbReference type="FunFam" id="3.40.50.670:FF:000001">
    <property type="entry name" value="DNA topoisomerase 2"/>
    <property type="match status" value="1"/>
</dbReference>
<dbReference type="InterPro" id="IPR013758">
    <property type="entry name" value="Topo_IIA_A/C_ab"/>
</dbReference>
<keyword evidence="10" id="KW-0799">Topoisomerase</keyword>
<dbReference type="EC" id="5.6.2.2" evidence="5"/>
<evidence type="ECO:0000313" key="16">
    <source>
        <dbReference type="EMBL" id="QHU07622.1"/>
    </source>
</evidence>
<dbReference type="GO" id="GO:0046872">
    <property type="term" value="F:metal ion binding"/>
    <property type="evidence" value="ECO:0007669"/>
    <property type="project" value="UniProtKB-KW"/>
</dbReference>
<dbReference type="InterPro" id="IPR014721">
    <property type="entry name" value="Ribsml_uS5_D2-typ_fold_subgr"/>
</dbReference>
<feature type="coiled-coil region" evidence="13">
    <location>
        <begin position="1067"/>
        <end position="1094"/>
    </location>
</feature>
<dbReference type="Pfam" id="PF01751">
    <property type="entry name" value="Toprim"/>
    <property type="match status" value="1"/>
</dbReference>
<dbReference type="Gene3D" id="3.40.50.670">
    <property type="match status" value="1"/>
</dbReference>
<dbReference type="AlphaFoldDB" id="A0A6C0JPF6"/>
<dbReference type="PRINTS" id="PR01158">
    <property type="entry name" value="TOPISMRASEII"/>
</dbReference>
<evidence type="ECO:0000256" key="7">
    <source>
        <dbReference type="ARBA" id="ARBA00022741"/>
    </source>
</evidence>
<dbReference type="InterPro" id="IPR018522">
    <property type="entry name" value="TopoIIA_CS"/>
</dbReference>
<keyword evidence="9" id="KW-0460">Magnesium</keyword>
<sequence length="1144" mass="133773">MNSTEEYPTITYVEDMLRSPLKYLGLTKKIVDTKYLMINNEMVEKEVLHSPALIQAFDELLVNAADNKQNDPKMSMIKIFIDKNKISVYNDGRGIKIYKRMVDGVEMYSPEIIFSVPLTSSNYEVKKERNTGGSNGIGGKICNVYSKMFTVETCFKQESNKAIYYTKTWYDNMSRSDKCVIKEFDTSEFTCITYVPDLKRFETESLNSDIVSLFYKRAHDIAGCMGLKVYFNTYADYGKYTELISITSFEKYIELYTKERIYFDKGNKWDFGITLSKNFKYEMISFVNCVRCNVECKPIVDLICTEILQSFKKNELVNTIKDVKKHLRIFINCKISNPKFAELTKLTCKNDLLEDIDLVLSPKFLKKLSSKTSEIVKRIEEYSEENNQKKLNSNNALMLKRDKKKKFIKIEKLEDAINAGTNKSDKCTIILTEGDSAKAFVVAGLSKIGREYFGVFPLKGKSLNVRDKSDNNIDENEEIQNLYRIIGLDRSKTYDTKEEFLTLRYGKVMIMSDQDPDGYHIKGLIINFFHKLWPSLIQTQNFIETFITPLIKVNKGLQKLQFFSSAEYNNWKKVTPNWNQFHIKYYKGLGTSTNQEAKEYFSNIDMYRKYFEYVDNNDDKAIEMAFLKKMSKERKEVILAEYKKNKLSDISDCLESYLFNISIKSATYKDFISKELILFWILNNDRMIPSAIDGLKRSQRKILYTALKRNDKNEVKVPRLSGSVSEMTAYHHGEESLSEAIIKMAQDYTGSNNINLLLPIGQFGSRQQNGDNAADPKYIYTKLNPLTRCLFPVSDDKILTYLTEESQKIEPNYFCPIIPTVLINGSNGIATGFSSNVPMYDPLLIVENVKNMIENKPLITMFPWYRGFKGDYFIGTQIIMTGRINIVKSVKNIIFLEIIELPLKYSIQKYKEYLIEMVESNDIEKFTEYHSDSEIKFIIEVEKDKYKEIENIYKHFKLYETISTSNMHLFDSNNILRIFKTVNEILEDFFIVRKQKYIERKASIEELLTLQSVKLNNQARFINEKIEGLIIIENKSKQHIIDTLISRKYDPSKDSNDYEYLYSMQLIRLSEEERNKLLKEKDDKIEELEQIKNKTWRDLWLADLDLFLQSYCKIPRSEDYVDSGDYLEPDMNFLQSKDIIFKKR</sequence>
<dbReference type="InterPro" id="IPR050634">
    <property type="entry name" value="DNA_Topoisomerase_II"/>
</dbReference>
<dbReference type="InterPro" id="IPR036890">
    <property type="entry name" value="HATPase_C_sf"/>
</dbReference>
<dbReference type="InterPro" id="IPR001154">
    <property type="entry name" value="TopoII_euk"/>
</dbReference>
<dbReference type="InterPro" id="IPR013759">
    <property type="entry name" value="Topo_IIA_B_C"/>
</dbReference>
<keyword evidence="6" id="KW-0479">Metal-binding</keyword>
<comment type="cofactor">
    <cofactor evidence="2">
        <name>Ca(2+)</name>
        <dbReference type="ChEBI" id="CHEBI:29108"/>
    </cofactor>
</comment>
<keyword evidence="13" id="KW-0175">Coiled coil</keyword>
<dbReference type="Gene3D" id="3.30.1490.30">
    <property type="match status" value="1"/>
</dbReference>
<evidence type="ECO:0000256" key="1">
    <source>
        <dbReference type="ARBA" id="ARBA00000185"/>
    </source>
</evidence>
<comment type="similarity">
    <text evidence="4">Belongs to the type II topoisomerase family.</text>
</comment>
<dbReference type="Gene3D" id="1.10.268.10">
    <property type="entry name" value="Topoisomerase, domain 3"/>
    <property type="match status" value="1"/>
</dbReference>
<dbReference type="GO" id="GO:0003677">
    <property type="term" value="F:DNA binding"/>
    <property type="evidence" value="ECO:0007669"/>
    <property type="project" value="UniProtKB-KW"/>
</dbReference>
<dbReference type="PROSITE" id="PS00177">
    <property type="entry name" value="TOPOISOMERASE_II"/>
    <property type="match status" value="1"/>
</dbReference>
<evidence type="ECO:0000256" key="9">
    <source>
        <dbReference type="ARBA" id="ARBA00022842"/>
    </source>
</evidence>
<dbReference type="SUPFAM" id="SSF55874">
    <property type="entry name" value="ATPase domain of HSP90 chaperone/DNA topoisomerase II/histidine kinase"/>
    <property type="match status" value="1"/>
</dbReference>
<dbReference type="PANTHER" id="PTHR10169:SF38">
    <property type="entry name" value="DNA TOPOISOMERASE 2"/>
    <property type="match status" value="1"/>
</dbReference>
<dbReference type="PROSITE" id="PS50880">
    <property type="entry name" value="TOPRIM"/>
    <property type="match status" value="1"/>
</dbReference>
<dbReference type="PANTHER" id="PTHR10169">
    <property type="entry name" value="DNA TOPOISOMERASE/GYRASE"/>
    <property type="match status" value="1"/>
</dbReference>
<evidence type="ECO:0000256" key="3">
    <source>
        <dbReference type="ARBA" id="ARBA00001946"/>
    </source>
</evidence>
<comment type="cofactor">
    <cofactor evidence="3">
        <name>Mg(2+)</name>
        <dbReference type="ChEBI" id="CHEBI:18420"/>
    </cofactor>
</comment>
<dbReference type="PRINTS" id="PR00418">
    <property type="entry name" value="TPI2FAMILY"/>
</dbReference>
<evidence type="ECO:0000256" key="2">
    <source>
        <dbReference type="ARBA" id="ARBA00001913"/>
    </source>
</evidence>
<dbReference type="SMART" id="SM00434">
    <property type="entry name" value="TOP4c"/>
    <property type="match status" value="1"/>
</dbReference>
<dbReference type="Gene3D" id="3.30.565.10">
    <property type="entry name" value="Histidine kinase-like ATPase, C-terminal domain"/>
    <property type="match status" value="1"/>
</dbReference>
<evidence type="ECO:0000256" key="13">
    <source>
        <dbReference type="SAM" id="Coils"/>
    </source>
</evidence>